<dbReference type="eggNOG" id="KOG4551">
    <property type="taxonomic scope" value="Eukaryota"/>
</dbReference>
<dbReference type="HOGENOM" id="CLU_054079_0_0_1"/>
<dbReference type="GO" id="GO:0006506">
    <property type="term" value="P:GPI anchor biosynthetic process"/>
    <property type="evidence" value="ECO:0007669"/>
    <property type="project" value="UniProtKB-UniPathway"/>
</dbReference>
<protein>
    <recommendedName>
        <fullName evidence="4">Phosphatidylinositol N-acetylglucosaminyltransferase subunit H conserved domain-containing protein</fullName>
    </recommendedName>
</protein>
<dbReference type="RefSeq" id="XP_007873297.1">
    <property type="nucleotide sequence ID" value="XM_007875106.1"/>
</dbReference>
<comment type="similarity">
    <text evidence="2">Belongs to the PIGH family.</text>
</comment>
<dbReference type="EMBL" id="AFWA02000006">
    <property type="protein sequence ID" value="EMR10668.1"/>
    <property type="molecule type" value="Genomic_DNA"/>
</dbReference>
<dbReference type="OrthoDB" id="6256716at2759"/>
<keyword evidence="3" id="KW-0472">Membrane</keyword>
<keyword evidence="3" id="KW-0812">Transmembrane</keyword>
<evidence type="ECO:0000259" key="4">
    <source>
        <dbReference type="Pfam" id="PF10181"/>
    </source>
</evidence>
<dbReference type="InterPro" id="IPR019328">
    <property type="entry name" value="PIGH-H_dom"/>
</dbReference>
<dbReference type="AlphaFoldDB" id="M7NPN4"/>
<comment type="pathway">
    <text evidence="1">Glycolipid biosynthesis; glycosylphosphatidylinositol-anchor biosynthesis.</text>
</comment>
<keyword evidence="3" id="KW-1133">Transmembrane helix</keyword>
<dbReference type="VEuPathDB" id="FungiDB:PNEG_01368"/>
<feature type="transmembrane region" description="Helical" evidence="3">
    <location>
        <begin position="105"/>
        <end position="124"/>
    </location>
</feature>
<evidence type="ECO:0000313" key="5">
    <source>
        <dbReference type="EMBL" id="EMR10668.1"/>
    </source>
</evidence>
<feature type="transmembrane region" description="Helical" evidence="3">
    <location>
        <begin position="27"/>
        <end position="49"/>
    </location>
</feature>
<dbReference type="InterPro" id="IPR044215">
    <property type="entry name" value="PIG-H"/>
</dbReference>
<organism evidence="5 6">
    <name type="scientific">Pneumocystis murina (strain B123)</name>
    <name type="common">Mouse pneumocystis pneumonia agent</name>
    <name type="synonym">Pneumocystis carinii f. sp. muris</name>
    <dbReference type="NCBI Taxonomy" id="1069680"/>
    <lineage>
        <taxon>Eukaryota</taxon>
        <taxon>Fungi</taxon>
        <taxon>Dikarya</taxon>
        <taxon>Ascomycota</taxon>
        <taxon>Taphrinomycotina</taxon>
        <taxon>Pneumocystomycetes</taxon>
        <taxon>Pneumocystaceae</taxon>
        <taxon>Pneumocystis</taxon>
    </lineage>
</organism>
<accession>M7NPN4</accession>
<name>M7NPN4_PNEMU</name>
<gene>
    <name evidence="5" type="ORF">PNEG_01368</name>
</gene>
<keyword evidence="6" id="KW-1185">Reference proteome</keyword>
<dbReference type="GeneID" id="19895065"/>
<evidence type="ECO:0000256" key="3">
    <source>
        <dbReference type="SAM" id="Phobius"/>
    </source>
</evidence>
<proteinExistence type="inferred from homology"/>
<feature type="transmembrane region" description="Helical" evidence="3">
    <location>
        <begin position="81"/>
        <end position="99"/>
    </location>
</feature>
<dbReference type="PANTHER" id="PTHR15231:SF1">
    <property type="entry name" value="PHOSPHATIDYLINOSITOL N-ACETYLGLUCOSAMINYLTRANSFERASE SUBUNIT H"/>
    <property type="match status" value="1"/>
</dbReference>
<dbReference type="GO" id="GO:0000506">
    <property type="term" value="C:glycosylphosphatidylinositol-N-acetylglucosaminyltransferase (GPI-GnT) complex"/>
    <property type="evidence" value="ECO:0007669"/>
    <property type="project" value="InterPro"/>
</dbReference>
<dbReference type="STRING" id="1069680.M7NPN4"/>
<sequence length="190" mass="22709">MPLLIKRPSPDIVEFTYYENFKWSIKYILKLLASFSILVFFLSVSMFFFGQHYQQINCIIYILQNIGLVQSIQELYIHKPYVFFCIVAIFLYFACRLMHPKPTSESLLILHNLGLQITLHYFFLPSRTRFIPLSEILDVVIHEGFIGLEVRYYLALIIRNEDTLQIIFENLLPRRKFLEVVYKEIQTIFH</sequence>
<comment type="caution">
    <text evidence="5">The sequence shown here is derived from an EMBL/GenBank/DDBJ whole genome shotgun (WGS) entry which is preliminary data.</text>
</comment>
<dbReference type="UniPathway" id="UPA00196"/>
<dbReference type="Proteomes" id="UP000011958">
    <property type="component" value="Unassembled WGS sequence"/>
</dbReference>
<evidence type="ECO:0000256" key="1">
    <source>
        <dbReference type="ARBA" id="ARBA00004687"/>
    </source>
</evidence>
<evidence type="ECO:0000256" key="2">
    <source>
        <dbReference type="ARBA" id="ARBA00009610"/>
    </source>
</evidence>
<reference evidence="6" key="1">
    <citation type="journal article" date="2016" name="Nat. Commun.">
        <title>Genome analysis of three Pneumocystis species reveals adaptation mechanisms to life exclusively in mammalian hosts.</title>
        <authorList>
            <person name="Ma L."/>
            <person name="Chen Z."/>
            <person name="Huang D.W."/>
            <person name="Kutty G."/>
            <person name="Ishihara M."/>
            <person name="Wang H."/>
            <person name="Abouelleil A."/>
            <person name="Bishop L."/>
            <person name="Davey E."/>
            <person name="Deng R."/>
            <person name="Deng X."/>
            <person name="Fan L."/>
            <person name="Fantoni G."/>
            <person name="Fitzgerald M."/>
            <person name="Gogineni E."/>
            <person name="Goldberg J.M."/>
            <person name="Handley G."/>
            <person name="Hu X."/>
            <person name="Huber C."/>
            <person name="Jiao X."/>
            <person name="Jones K."/>
            <person name="Levin J.Z."/>
            <person name="Liu Y."/>
            <person name="Macdonald P."/>
            <person name="Melnikov A."/>
            <person name="Raley C."/>
            <person name="Sassi M."/>
            <person name="Sherman B.T."/>
            <person name="Song X."/>
            <person name="Sykes S."/>
            <person name="Tran B."/>
            <person name="Walsh L."/>
            <person name="Xia Y."/>
            <person name="Yang J."/>
            <person name="Young S."/>
            <person name="Zeng Q."/>
            <person name="Zheng X."/>
            <person name="Stephens R."/>
            <person name="Nusbaum C."/>
            <person name="Birren B.W."/>
            <person name="Azadi P."/>
            <person name="Lempicki R.A."/>
            <person name="Cuomo C.A."/>
            <person name="Kovacs J.A."/>
        </authorList>
    </citation>
    <scope>NUCLEOTIDE SEQUENCE [LARGE SCALE GENOMIC DNA]</scope>
    <source>
        <strain evidence="6">B123</strain>
    </source>
</reference>
<dbReference type="Pfam" id="PF10181">
    <property type="entry name" value="PIG-H"/>
    <property type="match status" value="1"/>
</dbReference>
<dbReference type="PANTHER" id="PTHR15231">
    <property type="entry name" value="PHOSPHATIDYLINOSITOL N-ACETYLGLUCOSAMINYLTRANSFERASE SUBUNIT H"/>
    <property type="match status" value="1"/>
</dbReference>
<evidence type="ECO:0000313" key="6">
    <source>
        <dbReference type="Proteomes" id="UP000011958"/>
    </source>
</evidence>
<feature type="domain" description="Phosphatidylinositol N-acetylglucosaminyltransferase subunit H conserved" evidence="4">
    <location>
        <begin position="106"/>
        <end position="169"/>
    </location>
</feature>